<accession>A0A2P2NBZ1</accession>
<evidence type="ECO:0000313" key="1">
    <source>
        <dbReference type="EMBL" id="MBX40008.1"/>
    </source>
</evidence>
<organism evidence="1">
    <name type="scientific">Rhizophora mucronata</name>
    <name type="common">Asiatic mangrove</name>
    <dbReference type="NCBI Taxonomy" id="61149"/>
    <lineage>
        <taxon>Eukaryota</taxon>
        <taxon>Viridiplantae</taxon>
        <taxon>Streptophyta</taxon>
        <taxon>Embryophyta</taxon>
        <taxon>Tracheophyta</taxon>
        <taxon>Spermatophyta</taxon>
        <taxon>Magnoliopsida</taxon>
        <taxon>eudicotyledons</taxon>
        <taxon>Gunneridae</taxon>
        <taxon>Pentapetalae</taxon>
        <taxon>rosids</taxon>
        <taxon>fabids</taxon>
        <taxon>Malpighiales</taxon>
        <taxon>Rhizophoraceae</taxon>
        <taxon>Rhizophora</taxon>
    </lineage>
</organism>
<dbReference type="EMBL" id="GGEC01059524">
    <property type="protein sequence ID" value="MBX40008.1"/>
    <property type="molecule type" value="Transcribed_RNA"/>
</dbReference>
<name>A0A2P2NBZ1_RHIMU</name>
<sequence length="25" mass="2997">MRPVRKQSLVSKFIFHLSLLPLTRE</sequence>
<proteinExistence type="predicted"/>
<dbReference type="AlphaFoldDB" id="A0A2P2NBZ1"/>
<reference evidence="1" key="1">
    <citation type="submission" date="2018-02" db="EMBL/GenBank/DDBJ databases">
        <title>Rhizophora mucronata_Transcriptome.</title>
        <authorList>
            <person name="Meera S.P."/>
            <person name="Sreeshan A."/>
            <person name="Augustine A."/>
        </authorList>
    </citation>
    <scope>NUCLEOTIDE SEQUENCE</scope>
    <source>
        <tissue evidence="1">Leaf</tissue>
    </source>
</reference>
<protein>
    <submittedName>
        <fullName evidence="1">Uncharacterized protein</fullName>
    </submittedName>
</protein>